<evidence type="ECO:0000313" key="1">
    <source>
        <dbReference type="EMBL" id="SDO24003.1"/>
    </source>
</evidence>
<dbReference type="STRING" id="1052260.SAMN05660199_01611"/>
<accession>A0A1H0HXZ6</accession>
<keyword evidence="2" id="KW-1185">Reference proteome</keyword>
<dbReference type="Gene3D" id="3.30.750.24">
    <property type="entry name" value="STAS domain"/>
    <property type="match status" value="1"/>
</dbReference>
<organism evidence="1 2">
    <name type="scientific">Klenkia soli</name>
    <dbReference type="NCBI Taxonomy" id="1052260"/>
    <lineage>
        <taxon>Bacteria</taxon>
        <taxon>Bacillati</taxon>
        <taxon>Actinomycetota</taxon>
        <taxon>Actinomycetes</taxon>
        <taxon>Geodermatophilales</taxon>
        <taxon>Geodermatophilaceae</taxon>
        <taxon>Klenkia</taxon>
    </lineage>
</organism>
<evidence type="ECO:0000313" key="2">
    <source>
        <dbReference type="Proteomes" id="UP000199088"/>
    </source>
</evidence>
<sequence>MGSGVAAAAGRAPGAVLGTETTAGSIELHDGALVLSGDIGDHLCDEFRTAGPALDAVDCIDAPRVTLLTGAGLALLTAVARARGVGVPLWAAHRAVLDPLRMAGLDDLFDIRAPRT</sequence>
<dbReference type="SUPFAM" id="SSF52091">
    <property type="entry name" value="SpoIIaa-like"/>
    <property type="match status" value="1"/>
</dbReference>
<gene>
    <name evidence="1" type="ORF">SAMN05660199_01611</name>
</gene>
<dbReference type="OrthoDB" id="3576811at2"/>
<proteinExistence type="predicted"/>
<dbReference type="Proteomes" id="UP000199088">
    <property type="component" value="Unassembled WGS sequence"/>
</dbReference>
<protein>
    <recommendedName>
        <fullName evidence="3">STAS domain-containing protein</fullName>
    </recommendedName>
</protein>
<dbReference type="EMBL" id="FNIR01000004">
    <property type="protein sequence ID" value="SDO24003.1"/>
    <property type="molecule type" value="Genomic_DNA"/>
</dbReference>
<reference evidence="2" key="1">
    <citation type="submission" date="2016-10" db="EMBL/GenBank/DDBJ databases">
        <authorList>
            <person name="Varghese N."/>
            <person name="Submissions S."/>
        </authorList>
    </citation>
    <scope>NUCLEOTIDE SEQUENCE [LARGE SCALE GENOMIC DNA]</scope>
    <source>
        <strain evidence="2">DSM 45843</strain>
    </source>
</reference>
<evidence type="ECO:0008006" key="3">
    <source>
        <dbReference type="Google" id="ProtNLM"/>
    </source>
</evidence>
<dbReference type="RefSeq" id="WP_091242709.1">
    <property type="nucleotide sequence ID" value="NZ_FNIR01000004.1"/>
</dbReference>
<dbReference type="AlphaFoldDB" id="A0A1H0HXZ6"/>
<dbReference type="InterPro" id="IPR036513">
    <property type="entry name" value="STAS_dom_sf"/>
</dbReference>
<name>A0A1H0HXZ6_9ACTN</name>